<dbReference type="InterPro" id="IPR005225">
    <property type="entry name" value="Small_GTP-bd"/>
</dbReference>
<keyword evidence="8 9" id="KW-0342">GTP-binding</keyword>
<feature type="binding site" evidence="9">
    <location>
        <begin position="112"/>
        <end position="116"/>
    </location>
    <ligand>
        <name>GTP</name>
        <dbReference type="ChEBI" id="CHEBI:37565"/>
    </ligand>
</feature>
<keyword evidence="7 9" id="KW-0648">Protein biosynthesis</keyword>
<dbReference type="InterPro" id="IPR000795">
    <property type="entry name" value="T_Tr_GTP-bd_dom"/>
</dbReference>
<evidence type="ECO:0000256" key="6">
    <source>
        <dbReference type="ARBA" id="ARBA00022741"/>
    </source>
</evidence>
<dbReference type="InterPro" id="IPR015760">
    <property type="entry name" value="TIF_IF2"/>
</dbReference>
<comment type="function">
    <text evidence="9 10">One of the essential components for the initiation of protein synthesis. Protects formylmethionyl-tRNA from spontaneous hydrolysis and promotes its binding to the 30S ribosomal subunits. Also involved in the hydrolysis of GTP during the formation of the 70S ribosomal complex.</text>
</comment>
<sequence>MKLFSMGMPVTINQRLDMDTIVMVADEFGFEVQPVEDVVEEVLKQDEEDRPEDLSPRPPIVTIMGHVDHGKTSLLDYTRKSNIIAGEAGGITQHIGAYEVTLKDGRQVTFLDTPGHEAFTAMRARGARVTDVVVLVVSADDNVMPQTVEAINHARAAEVPIVVAINKVDLPAADPAKIKRQLAEQNVLVEEWGGEVVSCEISAKTGQNVDHFLELLALQTEILELKANPNRRARGAVVEAELDRGRGPVATVLVQEGTLRVGDPFVVGVWNGRVRAMLDERGRPVPEAGPSRPVRVLGISGGVPQAGDTFHVMASEQEAREIAQKRQQIRREQDVHRVKRLTLSNIHERIQEGKMRELRLIVKGDVDGSVEALSDALTQLTHEEVRVSVIHRGVGGITESDVLLALASEAIIIGFNVRPDARAREVATSEVDIRLYRVIYEAIEDVKAALSGLLAPQVDEQTVGTVEVRETFHVPRAGTIAGCHVTSGAIRRNALVRVLRDSVVIFEGEVASLRRFKDDVREVTSGFECGVGIENFNDVKVGDVLEVYEMVETARTV</sequence>
<dbReference type="Pfam" id="PF11987">
    <property type="entry name" value="IF-2"/>
    <property type="match status" value="1"/>
</dbReference>
<dbReference type="FunFam" id="2.40.30.10:FF:000008">
    <property type="entry name" value="Translation initiation factor IF-2"/>
    <property type="match status" value="1"/>
</dbReference>
<dbReference type="Pfam" id="PF00009">
    <property type="entry name" value="GTP_EFTU"/>
    <property type="match status" value="1"/>
</dbReference>
<evidence type="ECO:0000313" key="14">
    <source>
        <dbReference type="Proteomes" id="UP000178606"/>
    </source>
</evidence>
<keyword evidence="5 9" id="KW-0396">Initiation factor</keyword>
<dbReference type="InterPro" id="IPR044145">
    <property type="entry name" value="IF2_II"/>
</dbReference>
<dbReference type="PROSITE" id="PS51722">
    <property type="entry name" value="G_TR_2"/>
    <property type="match status" value="1"/>
</dbReference>
<dbReference type="SUPFAM" id="SSF50447">
    <property type="entry name" value="Translation proteins"/>
    <property type="match status" value="2"/>
</dbReference>
<evidence type="ECO:0000256" key="5">
    <source>
        <dbReference type="ARBA" id="ARBA00022540"/>
    </source>
</evidence>
<comment type="caution">
    <text evidence="9">Lacks conserved residue(s) required for the propagation of feature annotation.</text>
</comment>
<dbReference type="InterPro" id="IPR036925">
    <property type="entry name" value="TIF_IF2_dom3_sf"/>
</dbReference>
<dbReference type="HAMAP" id="MF_00100_B">
    <property type="entry name" value="IF_2_B"/>
    <property type="match status" value="1"/>
</dbReference>
<dbReference type="SUPFAM" id="SSF52156">
    <property type="entry name" value="Initiation factor IF2/eIF5b, domain 3"/>
    <property type="match status" value="1"/>
</dbReference>
<evidence type="ECO:0000256" key="3">
    <source>
        <dbReference type="ARBA" id="ARBA00020675"/>
    </source>
</evidence>
<dbReference type="GO" id="GO:0005737">
    <property type="term" value="C:cytoplasm"/>
    <property type="evidence" value="ECO:0007669"/>
    <property type="project" value="UniProtKB-SubCell"/>
</dbReference>
<proteinExistence type="inferred from homology"/>
<gene>
    <name evidence="9" type="primary">infB</name>
    <name evidence="13" type="ORF">A3F84_26510</name>
</gene>
<dbReference type="InterPro" id="IPR027417">
    <property type="entry name" value="P-loop_NTPase"/>
</dbReference>
<evidence type="ECO:0000313" key="13">
    <source>
        <dbReference type="EMBL" id="OGG49275.1"/>
    </source>
</evidence>
<feature type="binding site" evidence="9">
    <location>
        <begin position="65"/>
        <end position="72"/>
    </location>
    <ligand>
        <name>GTP</name>
        <dbReference type="ChEBI" id="CHEBI:37565"/>
    </ligand>
</feature>
<dbReference type="CDD" id="cd03692">
    <property type="entry name" value="mtIF2_IVc"/>
    <property type="match status" value="1"/>
</dbReference>
<dbReference type="AlphaFoldDB" id="A0A1F6CJF1"/>
<evidence type="ECO:0000256" key="7">
    <source>
        <dbReference type="ARBA" id="ARBA00022917"/>
    </source>
</evidence>
<dbReference type="InterPro" id="IPR053905">
    <property type="entry name" value="EF-G-like_DII"/>
</dbReference>
<evidence type="ECO:0000256" key="11">
    <source>
        <dbReference type="RuleBase" id="RU000645"/>
    </source>
</evidence>
<evidence type="ECO:0000256" key="1">
    <source>
        <dbReference type="ARBA" id="ARBA00004496"/>
    </source>
</evidence>
<dbReference type="FunFam" id="2.40.30.10:FF:000007">
    <property type="entry name" value="Translation initiation factor IF-2"/>
    <property type="match status" value="1"/>
</dbReference>
<dbReference type="PANTHER" id="PTHR43381:SF5">
    <property type="entry name" value="TR-TYPE G DOMAIN-CONTAINING PROTEIN"/>
    <property type="match status" value="1"/>
</dbReference>
<organism evidence="13 14">
    <name type="scientific">Handelsmanbacteria sp. (strain RIFCSPLOWO2_12_FULL_64_10)</name>
    <dbReference type="NCBI Taxonomy" id="1817868"/>
    <lineage>
        <taxon>Bacteria</taxon>
        <taxon>Candidatus Handelsmaniibacteriota</taxon>
    </lineage>
</organism>
<keyword evidence="6 9" id="KW-0547">Nucleotide-binding</keyword>
<dbReference type="GO" id="GO:0003924">
    <property type="term" value="F:GTPase activity"/>
    <property type="evidence" value="ECO:0007669"/>
    <property type="project" value="UniProtKB-UniRule"/>
</dbReference>
<dbReference type="FunFam" id="3.40.50.10050:FF:000001">
    <property type="entry name" value="Translation initiation factor IF-2"/>
    <property type="match status" value="1"/>
</dbReference>
<dbReference type="Pfam" id="PF22042">
    <property type="entry name" value="EF-G_D2"/>
    <property type="match status" value="1"/>
</dbReference>
<evidence type="ECO:0000256" key="2">
    <source>
        <dbReference type="ARBA" id="ARBA00007733"/>
    </source>
</evidence>
<dbReference type="PROSITE" id="PS01176">
    <property type="entry name" value="IF2"/>
    <property type="match status" value="1"/>
</dbReference>
<dbReference type="GO" id="GO:0005525">
    <property type="term" value="F:GTP binding"/>
    <property type="evidence" value="ECO:0007669"/>
    <property type="project" value="UniProtKB-KW"/>
</dbReference>
<evidence type="ECO:0000259" key="12">
    <source>
        <dbReference type="PROSITE" id="PS51722"/>
    </source>
</evidence>
<evidence type="ECO:0000256" key="4">
    <source>
        <dbReference type="ARBA" id="ARBA00022490"/>
    </source>
</evidence>
<dbReference type="InterPro" id="IPR009000">
    <property type="entry name" value="Transl_B-barrel_sf"/>
</dbReference>
<dbReference type="NCBIfam" id="TIGR00487">
    <property type="entry name" value="IF-2"/>
    <property type="match status" value="1"/>
</dbReference>
<evidence type="ECO:0000256" key="8">
    <source>
        <dbReference type="ARBA" id="ARBA00023134"/>
    </source>
</evidence>
<name>A0A1F6CJF1_HANXR</name>
<dbReference type="CDD" id="cd03702">
    <property type="entry name" value="IF2_mtIF2_II"/>
    <property type="match status" value="1"/>
</dbReference>
<dbReference type="FunFam" id="3.40.50.300:FF:000019">
    <property type="entry name" value="Translation initiation factor IF-2"/>
    <property type="match status" value="1"/>
</dbReference>
<reference evidence="13 14" key="1">
    <citation type="journal article" date="2016" name="Nat. Commun.">
        <title>Thousands of microbial genomes shed light on interconnected biogeochemical processes in an aquifer system.</title>
        <authorList>
            <person name="Anantharaman K."/>
            <person name="Brown C.T."/>
            <person name="Hug L.A."/>
            <person name="Sharon I."/>
            <person name="Castelle C.J."/>
            <person name="Probst A.J."/>
            <person name="Thomas B.C."/>
            <person name="Singh A."/>
            <person name="Wilkins M.J."/>
            <person name="Karaoz U."/>
            <person name="Brodie E.L."/>
            <person name="Williams K.H."/>
            <person name="Hubbard S.S."/>
            <person name="Banfield J.F."/>
        </authorList>
    </citation>
    <scope>NUCLEOTIDE SEQUENCE [LARGE SCALE GENOMIC DNA]</scope>
    <source>
        <strain evidence="14">RIFCSPLOWO2_12_FULL_64_10</strain>
    </source>
</reference>
<accession>A0A1F6CJF1</accession>
<dbReference type="Proteomes" id="UP000178606">
    <property type="component" value="Unassembled WGS sequence"/>
</dbReference>
<dbReference type="Gene3D" id="2.40.30.10">
    <property type="entry name" value="Translation factors"/>
    <property type="match status" value="2"/>
</dbReference>
<dbReference type="InterPro" id="IPR023115">
    <property type="entry name" value="TIF_IF2_dom3"/>
</dbReference>
<keyword evidence="4 9" id="KW-0963">Cytoplasm</keyword>
<dbReference type="CDD" id="cd01887">
    <property type="entry name" value="IF2_eIF5B"/>
    <property type="match status" value="1"/>
</dbReference>
<dbReference type="EMBL" id="MFKF01000236">
    <property type="protein sequence ID" value="OGG49275.1"/>
    <property type="molecule type" value="Genomic_DNA"/>
</dbReference>
<feature type="binding site" evidence="9">
    <location>
        <begin position="166"/>
        <end position="169"/>
    </location>
    <ligand>
        <name>GTP</name>
        <dbReference type="ChEBI" id="CHEBI:37565"/>
    </ligand>
</feature>
<comment type="caution">
    <text evidence="13">The sequence shown here is derived from an EMBL/GenBank/DDBJ whole genome shotgun (WGS) entry which is preliminary data.</text>
</comment>
<evidence type="ECO:0000256" key="9">
    <source>
        <dbReference type="HAMAP-Rule" id="MF_00100"/>
    </source>
</evidence>
<comment type="similarity">
    <text evidence="2 9 10">Belongs to the TRAFAC class translation factor GTPase superfamily. Classic translation factor GTPase family. IF-2 subfamily.</text>
</comment>
<dbReference type="SUPFAM" id="SSF52540">
    <property type="entry name" value="P-loop containing nucleoside triphosphate hydrolases"/>
    <property type="match status" value="1"/>
</dbReference>
<dbReference type="NCBIfam" id="TIGR00231">
    <property type="entry name" value="small_GTP"/>
    <property type="match status" value="1"/>
</dbReference>
<dbReference type="PANTHER" id="PTHR43381">
    <property type="entry name" value="TRANSLATION INITIATION FACTOR IF-2-RELATED"/>
    <property type="match status" value="1"/>
</dbReference>
<dbReference type="Gene3D" id="3.40.50.300">
    <property type="entry name" value="P-loop containing nucleotide triphosphate hydrolases"/>
    <property type="match status" value="1"/>
</dbReference>
<feature type="domain" description="Tr-type G" evidence="12">
    <location>
        <begin position="56"/>
        <end position="224"/>
    </location>
</feature>
<comment type="subcellular location">
    <subcellularLocation>
        <location evidence="1 9 11">Cytoplasm</location>
    </subcellularLocation>
</comment>
<dbReference type="Pfam" id="PF03144">
    <property type="entry name" value="GTP_EFTU_D2"/>
    <property type="match status" value="1"/>
</dbReference>
<evidence type="ECO:0000256" key="10">
    <source>
        <dbReference type="RuleBase" id="RU000644"/>
    </source>
</evidence>
<protein>
    <recommendedName>
        <fullName evidence="3 9">Translation initiation factor IF-2</fullName>
    </recommendedName>
</protein>
<dbReference type="InterPro" id="IPR000178">
    <property type="entry name" value="TF_IF2_bacterial-like"/>
</dbReference>
<dbReference type="Gene3D" id="3.40.50.10050">
    <property type="entry name" value="Translation initiation factor IF- 2, domain 3"/>
    <property type="match status" value="1"/>
</dbReference>
<dbReference type="GO" id="GO:0003743">
    <property type="term" value="F:translation initiation factor activity"/>
    <property type="evidence" value="ECO:0007669"/>
    <property type="project" value="UniProtKB-UniRule"/>
</dbReference>
<dbReference type="InterPro" id="IPR004161">
    <property type="entry name" value="EFTu-like_2"/>
</dbReference>